<evidence type="ECO:0000256" key="5">
    <source>
        <dbReference type="PROSITE-ProRule" id="PRU10072"/>
    </source>
</evidence>
<evidence type="ECO:0000256" key="2">
    <source>
        <dbReference type="ARBA" id="ARBA00022763"/>
    </source>
</evidence>
<evidence type="ECO:0000313" key="6">
    <source>
        <dbReference type="EMBL" id="ATY34632.1"/>
    </source>
</evidence>
<protein>
    <recommendedName>
        <fullName evidence="8">Uracil-DNA glycosylase</fullName>
    </recommendedName>
</protein>
<evidence type="ECO:0000256" key="1">
    <source>
        <dbReference type="ARBA" id="ARBA00008184"/>
    </source>
</evidence>
<dbReference type="PROSITE" id="PS00130">
    <property type="entry name" value="U_DNA_GLYCOSYLASE"/>
    <property type="match status" value="1"/>
</dbReference>
<accession>A0A2K8ML69</accession>
<reference evidence="6 7" key="1">
    <citation type="submission" date="2017-11" db="EMBL/GenBank/DDBJ databases">
        <title>Complete genome sequence of Sphingomonas sp. Strain Cra20, a psychrotolerant potential plant growth promoting rhizobacteria.</title>
        <authorList>
            <person name="Luo Y."/>
        </authorList>
    </citation>
    <scope>NUCLEOTIDE SEQUENCE [LARGE SCALE GENOMIC DNA]</scope>
    <source>
        <strain evidence="6 7">Cra20</strain>
    </source>
</reference>
<dbReference type="InterPro" id="IPR018085">
    <property type="entry name" value="Ura-DNA_Glyclase_AS"/>
</dbReference>
<evidence type="ECO:0000256" key="4">
    <source>
        <dbReference type="ARBA" id="ARBA00023204"/>
    </source>
</evidence>
<dbReference type="PANTHER" id="PTHR11264:SF8">
    <property type="entry name" value="URACIL-DNA GLYCOSYLASE-LIKE DOMAIN-CONTAINING PROTEIN"/>
    <property type="match status" value="1"/>
</dbReference>
<keyword evidence="4" id="KW-0234">DNA repair</keyword>
<comment type="similarity">
    <text evidence="1">Belongs to the uracil-DNA glycosylase (UDG) superfamily. UNG family.</text>
</comment>
<proteinExistence type="inferred from homology"/>
<dbReference type="AlphaFoldDB" id="A0A2K8ML69"/>
<dbReference type="Gene3D" id="3.40.470.10">
    <property type="entry name" value="Uracil-DNA glycosylase-like domain"/>
    <property type="match status" value="1"/>
</dbReference>
<keyword evidence="2" id="KW-0227">DNA damage</keyword>
<organism evidence="6 7">
    <name type="scientific">Sphingomonas psychrotolerans</name>
    <dbReference type="NCBI Taxonomy" id="1327635"/>
    <lineage>
        <taxon>Bacteria</taxon>
        <taxon>Pseudomonadati</taxon>
        <taxon>Pseudomonadota</taxon>
        <taxon>Alphaproteobacteria</taxon>
        <taxon>Sphingomonadales</taxon>
        <taxon>Sphingomonadaceae</taxon>
        <taxon>Sphingomonas</taxon>
    </lineage>
</organism>
<dbReference type="SUPFAM" id="SSF52141">
    <property type="entry name" value="Uracil-DNA glycosylase-like"/>
    <property type="match status" value="1"/>
</dbReference>
<evidence type="ECO:0008006" key="8">
    <source>
        <dbReference type="Google" id="ProtNLM"/>
    </source>
</evidence>
<evidence type="ECO:0000313" key="7">
    <source>
        <dbReference type="Proteomes" id="UP000229081"/>
    </source>
</evidence>
<dbReference type="InterPro" id="IPR036895">
    <property type="entry name" value="Uracil-DNA_glycosylase-like_sf"/>
</dbReference>
<feature type="active site" description="Proton acceptor" evidence="5">
    <location>
        <position position="85"/>
    </location>
</feature>
<dbReference type="InterPro" id="IPR002043">
    <property type="entry name" value="UDG_fam1"/>
</dbReference>
<evidence type="ECO:0000256" key="3">
    <source>
        <dbReference type="ARBA" id="ARBA00022801"/>
    </source>
</evidence>
<sequence length="284" mass="30647">MLRSYLETYLGGWRDDLDPQWRALFAGVEPDFEAILPELVYDPEHPVIPPLRSKPLPGAPAGAHIFRAFDGVAPDAVRVVLIGQDPYPRVARATGRAFEDGALGDWQGEVAVSLQRLVQSAVSLRYSRPELARSPGDWAAVQAAAAAGEIALEPPGAWFDRLQAGGVLFVNAGWTLTRFVSGGGEEQKCHIAMWRPLMRRLLHGLAERPGRPTVFLLLGNFARDLFRESGVEARGAAGGYVDRIRTVTHPHPNRVGPSGYLARGNPLEGVNAALAGLGAPAVAW</sequence>
<dbReference type="Proteomes" id="UP000229081">
    <property type="component" value="Chromosome"/>
</dbReference>
<gene>
    <name evidence="6" type="ORF">CVN68_14075</name>
</gene>
<keyword evidence="7" id="KW-1185">Reference proteome</keyword>
<dbReference type="KEGG" id="sphc:CVN68_14075"/>
<name>A0A2K8ML69_9SPHN</name>
<dbReference type="EMBL" id="CP024923">
    <property type="protein sequence ID" value="ATY34632.1"/>
    <property type="molecule type" value="Genomic_DNA"/>
</dbReference>
<dbReference type="PANTHER" id="PTHR11264">
    <property type="entry name" value="URACIL-DNA GLYCOSYLASE"/>
    <property type="match status" value="1"/>
</dbReference>
<keyword evidence="3" id="KW-0378">Hydrolase</keyword>
<dbReference type="GO" id="GO:0097510">
    <property type="term" value="P:base-excision repair, AP site formation via deaminated base removal"/>
    <property type="evidence" value="ECO:0007669"/>
    <property type="project" value="TreeGrafter"/>
</dbReference>
<dbReference type="GO" id="GO:0004844">
    <property type="term" value="F:uracil DNA N-glycosylase activity"/>
    <property type="evidence" value="ECO:0007669"/>
    <property type="project" value="InterPro"/>
</dbReference>